<dbReference type="Proteomes" id="UP001066276">
    <property type="component" value="Chromosome 10"/>
</dbReference>
<name>A0AAV7M5C3_PLEWA</name>
<dbReference type="EMBL" id="JANPWB010000014">
    <property type="protein sequence ID" value="KAJ1098986.1"/>
    <property type="molecule type" value="Genomic_DNA"/>
</dbReference>
<evidence type="ECO:0000256" key="1">
    <source>
        <dbReference type="SAM" id="MobiDB-lite"/>
    </source>
</evidence>
<protein>
    <submittedName>
        <fullName evidence="2">Uncharacterized protein</fullName>
    </submittedName>
</protein>
<sequence length="137" mass="14950">MGSRGPPQGNTMDHYALPGLVSQGASRHGSIREGQNEELGEPSWAELRQTIQGSRQVLESKIETVAIEVGLLRTDLRKRSLTGSADGRVEIQADRTMALAALDQSDVAPYATSMNQELTSLTGIWSRRRYVLINLGT</sequence>
<evidence type="ECO:0000313" key="3">
    <source>
        <dbReference type="Proteomes" id="UP001066276"/>
    </source>
</evidence>
<accession>A0AAV7M5C3</accession>
<organism evidence="2 3">
    <name type="scientific">Pleurodeles waltl</name>
    <name type="common">Iberian ribbed newt</name>
    <dbReference type="NCBI Taxonomy" id="8319"/>
    <lineage>
        <taxon>Eukaryota</taxon>
        <taxon>Metazoa</taxon>
        <taxon>Chordata</taxon>
        <taxon>Craniata</taxon>
        <taxon>Vertebrata</taxon>
        <taxon>Euteleostomi</taxon>
        <taxon>Amphibia</taxon>
        <taxon>Batrachia</taxon>
        <taxon>Caudata</taxon>
        <taxon>Salamandroidea</taxon>
        <taxon>Salamandridae</taxon>
        <taxon>Pleurodelinae</taxon>
        <taxon>Pleurodeles</taxon>
    </lineage>
</organism>
<evidence type="ECO:0000313" key="2">
    <source>
        <dbReference type="EMBL" id="KAJ1098986.1"/>
    </source>
</evidence>
<gene>
    <name evidence="2" type="ORF">NDU88_004091</name>
</gene>
<feature type="region of interest" description="Disordered" evidence="1">
    <location>
        <begin position="24"/>
        <end position="43"/>
    </location>
</feature>
<keyword evidence="3" id="KW-1185">Reference proteome</keyword>
<reference evidence="2" key="1">
    <citation type="journal article" date="2022" name="bioRxiv">
        <title>Sequencing and chromosome-scale assembly of the giantPleurodeles waltlgenome.</title>
        <authorList>
            <person name="Brown T."/>
            <person name="Elewa A."/>
            <person name="Iarovenko S."/>
            <person name="Subramanian E."/>
            <person name="Araus A.J."/>
            <person name="Petzold A."/>
            <person name="Susuki M."/>
            <person name="Suzuki K.-i.T."/>
            <person name="Hayashi T."/>
            <person name="Toyoda A."/>
            <person name="Oliveira C."/>
            <person name="Osipova E."/>
            <person name="Leigh N.D."/>
            <person name="Simon A."/>
            <person name="Yun M.H."/>
        </authorList>
    </citation>
    <scope>NUCLEOTIDE SEQUENCE</scope>
    <source>
        <strain evidence="2">20211129_DDA</strain>
        <tissue evidence="2">Liver</tissue>
    </source>
</reference>
<proteinExistence type="predicted"/>
<dbReference type="AlphaFoldDB" id="A0AAV7M5C3"/>
<comment type="caution">
    <text evidence="2">The sequence shown here is derived from an EMBL/GenBank/DDBJ whole genome shotgun (WGS) entry which is preliminary data.</text>
</comment>